<feature type="signal peptide" evidence="1">
    <location>
        <begin position="1"/>
        <end position="21"/>
    </location>
</feature>
<evidence type="ECO:0000313" key="2">
    <source>
        <dbReference type="EMBL" id="TDT43551.1"/>
    </source>
</evidence>
<protein>
    <submittedName>
        <fullName evidence="2">Uncharacterized protein</fullName>
    </submittedName>
</protein>
<gene>
    <name evidence="2" type="ORF">DES49_1371</name>
</gene>
<dbReference type="OrthoDB" id="6181813at2"/>
<evidence type="ECO:0000256" key="1">
    <source>
        <dbReference type="SAM" id="SignalP"/>
    </source>
</evidence>
<dbReference type="EMBL" id="SOAX01000002">
    <property type="protein sequence ID" value="TDT43551.1"/>
    <property type="molecule type" value="Genomic_DNA"/>
</dbReference>
<evidence type="ECO:0000313" key="3">
    <source>
        <dbReference type="Proteomes" id="UP000295830"/>
    </source>
</evidence>
<proteinExistence type="predicted"/>
<organism evidence="2 3">
    <name type="scientific">Halospina denitrificans</name>
    <dbReference type="NCBI Taxonomy" id="332522"/>
    <lineage>
        <taxon>Bacteria</taxon>
        <taxon>Pseudomonadati</taxon>
        <taxon>Pseudomonadota</taxon>
        <taxon>Gammaproteobacteria</taxon>
        <taxon>Halospina</taxon>
    </lineage>
</organism>
<accession>A0A4R7JYG0</accession>
<feature type="chain" id="PRO_5020511093" evidence="1">
    <location>
        <begin position="22"/>
        <end position="191"/>
    </location>
</feature>
<sequence>MKIQGPILLALAALLAQPVMAVEMMNDSDMGGVHIESGNVLNIVGPTAAGGDEPPIQQTSGTQSSLTMALNLRNADSNRPEEDNIRRDRNILSLVFPQLTLEVPAQRRVPSPNSEGSTSFVILPGQQLIQSTPVMIDNRPALRLSIDTRIEQLEWDNVRFPQQVVFDNGNTTIMRGFNFQARGLLREAAGN</sequence>
<dbReference type="Proteomes" id="UP000295830">
    <property type="component" value="Unassembled WGS sequence"/>
</dbReference>
<keyword evidence="3" id="KW-1185">Reference proteome</keyword>
<comment type="caution">
    <text evidence="2">The sequence shown here is derived from an EMBL/GenBank/DDBJ whole genome shotgun (WGS) entry which is preliminary data.</text>
</comment>
<dbReference type="AlphaFoldDB" id="A0A4R7JYG0"/>
<name>A0A4R7JYG0_9GAMM</name>
<keyword evidence="1" id="KW-0732">Signal</keyword>
<reference evidence="2 3" key="1">
    <citation type="submission" date="2019-03" db="EMBL/GenBank/DDBJ databases">
        <title>Genomic Encyclopedia of Type Strains, Phase IV (KMG-IV): sequencing the most valuable type-strain genomes for metagenomic binning, comparative biology and taxonomic classification.</title>
        <authorList>
            <person name="Goeker M."/>
        </authorList>
    </citation>
    <scope>NUCLEOTIDE SEQUENCE [LARGE SCALE GENOMIC DNA]</scope>
    <source>
        <strain evidence="2 3">DSM 15505</strain>
    </source>
</reference>
<dbReference type="RefSeq" id="WP_133735615.1">
    <property type="nucleotide sequence ID" value="NZ_SOAX01000002.1"/>
</dbReference>